<dbReference type="EMBL" id="JRRC01435128">
    <property type="protein sequence ID" value="KHG05675.1"/>
    <property type="molecule type" value="Genomic_DNA"/>
</dbReference>
<organism evidence="1 2">
    <name type="scientific">Gossypium arboreum</name>
    <name type="common">Tree cotton</name>
    <name type="synonym">Gossypium nanking</name>
    <dbReference type="NCBI Taxonomy" id="29729"/>
    <lineage>
        <taxon>Eukaryota</taxon>
        <taxon>Viridiplantae</taxon>
        <taxon>Streptophyta</taxon>
        <taxon>Embryophyta</taxon>
        <taxon>Tracheophyta</taxon>
        <taxon>Spermatophyta</taxon>
        <taxon>Magnoliopsida</taxon>
        <taxon>eudicotyledons</taxon>
        <taxon>Gunneridae</taxon>
        <taxon>Pentapetalae</taxon>
        <taxon>rosids</taxon>
        <taxon>malvids</taxon>
        <taxon>Malvales</taxon>
        <taxon>Malvaceae</taxon>
        <taxon>Malvoideae</taxon>
        <taxon>Gossypium</taxon>
    </lineage>
</organism>
<reference evidence="2" key="1">
    <citation type="submission" date="2014-09" db="EMBL/GenBank/DDBJ databases">
        <authorList>
            <person name="Mudge J."/>
            <person name="Ramaraj T."/>
            <person name="Lindquist I.E."/>
            <person name="Bharti A.K."/>
            <person name="Sundararajan A."/>
            <person name="Cameron C.T."/>
            <person name="Woodward J.E."/>
            <person name="May G.D."/>
            <person name="Brubaker C."/>
            <person name="Broadhvest J."/>
            <person name="Wilkins T.A."/>
        </authorList>
    </citation>
    <scope>NUCLEOTIDE SEQUENCE</scope>
    <source>
        <strain evidence="2">cv. AKA8401</strain>
    </source>
</reference>
<name>A0A0B0MY14_GOSAR</name>
<protein>
    <submittedName>
        <fullName evidence="1">Uncharacterized protein</fullName>
    </submittedName>
</protein>
<gene>
    <name evidence="1" type="ORF">F383_31461</name>
</gene>
<proteinExistence type="predicted"/>
<dbReference type="Proteomes" id="UP000032142">
    <property type="component" value="Unassembled WGS sequence"/>
</dbReference>
<evidence type="ECO:0000313" key="1">
    <source>
        <dbReference type="EMBL" id="KHG05675.1"/>
    </source>
</evidence>
<accession>A0A0B0MY14</accession>
<comment type="caution">
    <text evidence="1">The sequence shown here is derived from an EMBL/GenBank/DDBJ whole genome shotgun (WGS) entry which is preliminary data.</text>
</comment>
<evidence type="ECO:0000313" key="2">
    <source>
        <dbReference type="Proteomes" id="UP000032142"/>
    </source>
</evidence>
<dbReference type="AlphaFoldDB" id="A0A0B0MY14"/>
<sequence>MTGLFRLQNYVDTFSDISYSRHKAIHHCSIAYKHN</sequence>
<keyword evidence="2" id="KW-1185">Reference proteome</keyword>